<gene>
    <name evidence="7" type="ORF">C8F04DRAFT_1031632</name>
</gene>
<comment type="caution">
    <text evidence="7">The sequence shown here is derived from an EMBL/GenBank/DDBJ whole genome shotgun (WGS) entry which is preliminary data.</text>
</comment>
<evidence type="ECO:0000256" key="1">
    <source>
        <dbReference type="ARBA" id="ARBA00005083"/>
    </source>
</evidence>
<dbReference type="Proteomes" id="UP001218188">
    <property type="component" value="Unassembled WGS sequence"/>
</dbReference>
<dbReference type="InterPro" id="IPR006094">
    <property type="entry name" value="Oxid_FAD_bind_N"/>
</dbReference>
<comment type="pathway">
    <text evidence="1">Cofactor biosynthesis; D-erythroascorbate biosynthesis; dehydro-D-arabinono-1,4-lactone from D-arabinose: step 2/2.</text>
</comment>
<dbReference type="GO" id="GO:0003885">
    <property type="term" value="F:D-arabinono-1,4-lactone oxidase activity"/>
    <property type="evidence" value="ECO:0007669"/>
    <property type="project" value="UniProtKB-EC"/>
</dbReference>
<reference evidence="7" key="1">
    <citation type="submission" date="2023-03" db="EMBL/GenBank/DDBJ databases">
        <title>Massive genome expansion in bonnet fungi (Mycena s.s.) driven by repeated elements and novel gene families across ecological guilds.</title>
        <authorList>
            <consortium name="Lawrence Berkeley National Laboratory"/>
            <person name="Harder C.B."/>
            <person name="Miyauchi S."/>
            <person name="Viragh M."/>
            <person name="Kuo A."/>
            <person name="Thoen E."/>
            <person name="Andreopoulos B."/>
            <person name="Lu D."/>
            <person name="Skrede I."/>
            <person name="Drula E."/>
            <person name="Henrissat B."/>
            <person name="Morin E."/>
            <person name="Kohler A."/>
            <person name="Barry K."/>
            <person name="LaButti K."/>
            <person name="Morin E."/>
            <person name="Salamov A."/>
            <person name="Lipzen A."/>
            <person name="Mereny Z."/>
            <person name="Hegedus B."/>
            <person name="Baldrian P."/>
            <person name="Stursova M."/>
            <person name="Weitz H."/>
            <person name="Taylor A."/>
            <person name="Grigoriev I.V."/>
            <person name="Nagy L.G."/>
            <person name="Martin F."/>
            <person name="Kauserud H."/>
        </authorList>
    </citation>
    <scope>NUCLEOTIDE SEQUENCE</scope>
    <source>
        <strain evidence="7">CBHHK200</strain>
    </source>
</reference>
<feature type="compositionally biased region" description="Basic and acidic residues" evidence="5">
    <location>
        <begin position="633"/>
        <end position="642"/>
    </location>
</feature>
<keyword evidence="8" id="KW-1185">Reference proteome</keyword>
<dbReference type="InterPro" id="IPR007173">
    <property type="entry name" value="ALO_C"/>
</dbReference>
<dbReference type="GO" id="GO:0071949">
    <property type="term" value="F:FAD binding"/>
    <property type="evidence" value="ECO:0007669"/>
    <property type="project" value="InterPro"/>
</dbReference>
<name>A0AAD6TB79_9AGAR</name>
<evidence type="ECO:0000313" key="7">
    <source>
        <dbReference type="EMBL" id="KAJ7041193.1"/>
    </source>
</evidence>
<feature type="compositionally biased region" description="Low complexity" evidence="5">
    <location>
        <begin position="543"/>
        <end position="572"/>
    </location>
</feature>
<dbReference type="Pfam" id="PF01565">
    <property type="entry name" value="FAD_binding_4"/>
    <property type="match status" value="1"/>
</dbReference>
<dbReference type="Gene3D" id="3.30.465.10">
    <property type="match status" value="1"/>
</dbReference>
<dbReference type="SUPFAM" id="SSF56176">
    <property type="entry name" value="FAD-binding/transporter-associated domain-like"/>
    <property type="match status" value="1"/>
</dbReference>
<evidence type="ECO:0000256" key="5">
    <source>
        <dbReference type="SAM" id="MobiDB-lite"/>
    </source>
</evidence>
<dbReference type="InterPro" id="IPR016166">
    <property type="entry name" value="FAD-bd_PCMH"/>
</dbReference>
<evidence type="ECO:0000256" key="4">
    <source>
        <dbReference type="ARBA" id="ARBA00033418"/>
    </source>
</evidence>
<dbReference type="Gene3D" id="1.10.45.10">
    <property type="entry name" value="Vanillyl-alcohol Oxidase, Chain A, domain 4"/>
    <property type="match status" value="1"/>
</dbReference>
<dbReference type="InterPro" id="IPR016169">
    <property type="entry name" value="FAD-bd_PCMH_sub2"/>
</dbReference>
<evidence type="ECO:0000313" key="8">
    <source>
        <dbReference type="Proteomes" id="UP001218188"/>
    </source>
</evidence>
<feature type="compositionally biased region" description="Basic and acidic residues" evidence="5">
    <location>
        <begin position="691"/>
        <end position="706"/>
    </location>
</feature>
<dbReference type="EC" id="1.1.3.37" evidence="2"/>
<dbReference type="GO" id="GO:0016020">
    <property type="term" value="C:membrane"/>
    <property type="evidence" value="ECO:0007669"/>
    <property type="project" value="InterPro"/>
</dbReference>
<dbReference type="PANTHER" id="PTHR43762">
    <property type="entry name" value="L-GULONOLACTONE OXIDASE"/>
    <property type="match status" value="1"/>
</dbReference>
<dbReference type="PANTHER" id="PTHR43762:SF1">
    <property type="entry name" value="D-ARABINONO-1,4-LACTONE OXIDASE"/>
    <property type="match status" value="1"/>
</dbReference>
<dbReference type="Gene3D" id="3.30.70.2520">
    <property type="match status" value="1"/>
</dbReference>
<dbReference type="InterPro" id="IPR010031">
    <property type="entry name" value="FAD_lactone_oxidase-like"/>
</dbReference>
<dbReference type="InterPro" id="IPR016171">
    <property type="entry name" value="Vanillyl_alc_oxidase_C-sub2"/>
</dbReference>
<dbReference type="PROSITE" id="PS51387">
    <property type="entry name" value="FAD_PCMH"/>
    <property type="match status" value="1"/>
</dbReference>
<feature type="compositionally biased region" description="Basic and acidic residues" evidence="5">
    <location>
        <begin position="668"/>
        <end position="677"/>
    </location>
</feature>
<organism evidence="7 8">
    <name type="scientific">Mycena alexandri</name>
    <dbReference type="NCBI Taxonomy" id="1745969"/>
    <lineage>
        <taxon>Eukaryota</taxon>
        <taxon>Fungi</taxon>
        <taxon>Dikarya</taxon>
        <taxon>Basidiomycota</taxon>
        <taxon>Agaricomycotina</taxon>
        <taxon>Agaricomycetes</taxon>
        <taxon>Agaricomycetidae</taxon>
        <taxon>Agaricales</taxon>
        <taxon>Marasmiineae</taxon>
        <taxon>Mycenaceae</taxon>
        <taxon>Mycena</taxon>
    </lineage>
</organism>
<protein>
    <recommendedName>
        <fullName evidence="2">D-arabinono-1,4-lactone oxidase</fullName>
        <ecNumber evidence="2">1.1.3.37</ecNumber>
    </recommendedName>
    <alternativeName>
        <fullName evidence="4">L-galactono-gamma-lactone oxidase</fullName>
    </alternativeName>
</protein>
<dbReference type="InterPro" id="IPR036318">
    <property type="entry name" value="FAD-bd_PCMH-like_sf"/>
</dbReference>
<dbReference type="InterPro" id="IPR016167">
    <property type="entry name" value="FAD-bd_PCMH_sub1"/>
</dbReference>
<dbReference type="EMBL" id="JARJCM010000018">
    <property type="protein sequence ID" value="KAJ7041193.1"/>
    <property type="molecule type" value="Genomic_DNA"/>
</dbReference>
<feature type="domain" description="FAD-binding PCMH-type" evidence="6">
    <location>
        <begin position="38"/>
        <end position="224"/>
    </location>
</feature>
<proteinExistence type="predicted"/>
<evidence type="ECO:0000256" key="2">
    <source>
        <dbReference type="ARBA" id="ARBA00013136"/>
    </source>
</evidence>
<dbReference type="GO" id="GO:0005739">
    <property type="term" value="C:mitochondrion"/>
    <property type="evidence" value="ECO:0007669"/>
    <property type="project" value="TreeGrafter"/>
</dbReference>
<keyword evidence="3" id="KW-0560">Oxidoreductase</keyword>
<dbReference type="AlphaFoldDB" id="A0AAD6TB79"/>
<sequence>MYLDASYYAGLPRPALVAALEPLVAPPRTPFHNWARTFSCAPLARFRPTTTHHCRLALELARRDARVLRPVGVGHSPSDIACTRDYMLSMVGMSGLVDVSHDPSHPHATFLAGTALTAVHALLAPHGLAMRNLGSISDQSLAGIITTSTHGSGLAFGVMSTHVLALTLLTPDNRIVRCSRGVRRASDPDDWLFPPSNTPLFEATICGLGATGLILSITLELEPRFLLKDTHSVIPFTQFVRQLDDYEEGDRKRVQGLKSRAQHVRFWWFPALGRPATAASTDPASTDPASTATLPVGWTWDWAWDLFAFHLVQLLLLLTRFGRPLAPPVFPFGPRLGAPGPGVTVDESWKVFNIECRYPQHTTEWALPAPRARACLEALGAWLEGEQGAGEGERPHFPIEVRFSAGDDLWLSPAQGGETCWIGVVQYKPYNLPTRYRALFAEFERILAAHGGRPHWAKAHHLDARATRALYPDFGKFLEVVREVDPTGIFRNEYIERHLMGGGGDGREYKARKLPPGEVELFSEFSPAGPRSSEGDSEDAQDADPQAAEPESSVPRRWWSWWTPTPTPTATPRADDWRSDWRLPPPEAELRRRAERRRRLEMGMDAELASSRVKREEEMRPESPLGSESEESDREHELHSESDTDSDSDATLAGSFADLRATSVSPDGGKEKEKGRASLDNTQVDLWAAGDAEKHPARTELSRPQN</sequence>
<dbReference type="Pfam" id="PF04030">
    <property type="entry name" value="ALO"/>
    <property type="match status" value="1"/>
</dbReference>
<feature type="region of interest" description="Disordered" evidence="5">
    <location>
        <begin position="521"/>
        <end position="583"/>
    </location>
</feature>
<accession>A0AAD6TB79</accession>
<feature type="region of interest" description="Disordered" evidence="5">
    <location>
        <begin position="597"/>
        <end position="706"/>
    </location>
</feature>
<evidence type="ECO:0000259" key="6">
    <source>
        <dbReference type="PROSITE" id="PS51387"/>
    </source>
</evidence>
<evidence type="ECO:0000256" key="3">
    <source>
        <dbReference type="ARBA" id="ARBA00023002"/>
    </source>
</evidence>
<dbReference type="Gene3D" id="3.30.43.10">
    <property type="entry name" value="Uridine Diphospho-n-acetylenolpyruvylglucosamine Reductase, domain 2"/>
    <property type="match status" value="1"/>
</dbReference>